<dbReference type="GO" id="GO:0008270">
    <property type="term" value="F:zinc ion binding"/>
    <property type="evidence" value="ECO:0007669"/>
    <property type="project" value="InterPro"/>
</dbReference>
<dbReference type="GO" id="GO:0017001">
    <property type="term" value="P:antibiotic catabolic process"/>
    <property type="evidence" value="ECO:0007669"/>
    <property type="project" value="InterPro"/>
</dbReference>
<feature type="signal peptide" evidence="13">
    <location>
        <begin position="1"/>
        <end position="26"/>
    </location>
</feature>
<evidence type="ECO:0000256" key="5">
    <source>
        <dbReference type="ARBA" id="ARBA00011245"/>
    </source>
</evidence>
<dbReference type="InterPro" id="IPR001279">
    <property type="entry name" value="Metallo-B-lactamas"/>
</dbReference>
<dbReference type="PANTHER" id="PTHR42951:SF4">
    <property type="entry name" value="ACYL-COENZYME A THIOESTERASE MBLAC2"/>
    <property type="match status" value="1"/>
</dbReference>
<evidence type="ECO:0000256" key="11">
    <source>
        <dbReference type="ARBA" id="ARBA00022833"/>
    </source>
</evidence>
<dbReference type="Gene3D" id="3.60.15.10">
    <property type="entry name" value="Ribonuclease Z/Hydroxyacylglutathione hydrolase-like"/>
    <property type="match status" value="1"/>
</dbReference>
<dbReference type="Pfam" id="PF00753">
    <property type="entry name" value="Lactamase_B"/>
    <property type="match status" value="1"/>
</dbReference>
<name>A0A1E5IZB7_SHECO</name>
<dbReference type="GO" id="GO:0042597">
    <property type="term" value="C:periplasmic space"/>
    <property type="evidence" value="ECO:0007669"/>
    <property type="project" value="UniProtKB-SubCell"/>
</dbReference>
<comment type="subcellular location">
    <subcellularLocation>
        <location evidence="3">Periplasm</location>
    </subcellularLocation>
</comment>
<dbReference type="GO" id="GO:0008800">
    <property type="term" value="F:beta-lactamase activity"/>
    <property type="evidence" value="ECO:0007669"/>
    <property type="project" value="UniProtKB-EC"/>
</dbReference>
<sequence>MIELTTALRRFSLIAFSLLLSQSSFAADDRFANVEIKAQQLSANTYMFTGSGGNIGVSAGKDGIIIIDNQFAPLAGKISAALNDIQPGLPRYVINTHYHGDHTGGNNTFGVSGTIFAHNNVLKRLASNDKYTPAALPSITYEQGTSIHFNGDTLHLIHIGAGHTDGDSVVLWADKSVVHMGDLFFKDRWPYVDLNAGGSVKGYRDSVANIINQIDSNTKVIPGHGELATKNDLIRFKHILDASINWMESQLASAKSLEILKENGLPKHLQGWSWNFISDERWIETLYQDLSHSNAKP</sequence>
<dbReference type="Proteomes" id="UP000773469">
    <property type="component" value="Unassembled WGS sequence"/>
</dbReference>
<comment type="cofactor">
    <cofactor evidence="2">
        <name>Zn(2+)</name>
        <dbReference type="ChEBI" id="CHEBI:29105"/>
    </cofactor>
</comment>
<dbReference type="EC" id="3.5.2.6" evidence="6"/>
<keyword evidence="7" id="KW-0479">Metal-binding</keyword>
<organism evidence="16 17">
    <name type="scientific">Shewanella colwelliana</name>
    <name type="common">Alteromonas colwelliana</name>
    <dbReference type="NCBI Taxonomy" id="23"/>
    <lineage>
        <taxon>Bacteria</taxon>
        <taxon>Pseudomonadati</taxon>
        <taxon>Pseudomonadota</taxon>
        <taxon>Gammaproteobacteria</taxon>
        <taxon>Alteromonadales</taxon>
        <taxon>Shewanellaceae</taxon>
        <taxon>Shewanella</taxon>
    </lineage>
</organism>
<dbReference type="InterPro" id="IPR001018">
    <property type="entry name" value="Beta-lactamase_class-B_CS"/>
</dbReference>
<evidence type="ECO:0000256" key="7">
    <source>
        <dbReference type="ARBA" id="ARBA00022723"/>
    </source>
</evidence>
<dbReference type="InterPro" id="IPR036866">
    <property type="entry name" value="RibonucZ/Hydroxyglut_hydro"/>
</dbReference>
<comment type="catalytic activity">
    <reaction evidence="1">
        <text>a beta-lactam + H2O = a substituted beta-amino acid</text>
        <dbReference type="Rhea" id="RHEA:20401"/>
        <dbReference type="ChEBI" id="CHEBI:15377"/>
        <dbReference type="ChEBI" id="CHEBI:35627"/>
        <dbReference type="ChEBI" id="CHEBI:140347"/>
        <dbReference type="EC" id="3.5.2.6"/>
    </reaction>
</comment>
<comment type="caution">
    <text evidence="16">The sequence shown here is derived from an EMBL/GenBank/DDBJ whole genome shotgun (WGS) entry which is preliminary data.</text>
</comment>
<keyword evidence="10 16" id="KW-0378">Hydrolase</keyword>
<evidence type="ECO:0000256" key="10">
    <source>
        <dbReference type="ARBA" id="ARBA00022801"/>
    </source>
</evidence>
<reference evidence="15 18" key="2">
    <citation type="submission" date="2021-05" db="EMBL/GenBank/DDBJ databases">
        <title>Molecular characterization for Shewanella algae harboring chromosomal blaOXA-55-like strains isolated from clinical and environment sample.</title>
        <authorList>
            <person name="Ohama Y."/>
            <person name="Aoki K."/>
            <person name="Harada S."/>
            <person name="Moriya K."/>
            <person name="Ishii Y."/>
            <person name="Tateda K."/>
        </authorList>
    </citation>
    <scope>NUCLEOTIDE SEQUENCE [LARGE SCALE GENOMIC DNA]</scope>
    <source>
        <strain evidence="15 18">MBTL60-118</strain>
    </source>
</reference>
<dbReference type="EMBL" id="MCBT01000001">
    <property type="protein sequence ID" value="OEG75929.1"/>
    <property type="molecule type" value="Genomic_DNA"/>
</dbReference>
<evidence type="ECO:0000256" key="13">
    <source>
        <dbReference type="SAM" id="SignalP"/>
    </source>
</evidence>
<evidence type="ECO:0000256" key="9">
    <source>
        <dbReference type="ARBA" id="ARBA00022764"/>
    </source>
</evidence>
<dbReference type="InterPro" id="IPR050855">
    <property type="entry name" value="NDM-1-like"/>
</dbReference>
<dbReference type="AlphaFoldDB" id="A0A1E5IZB7"/>
<dbReference type="SUPFAM" id="SSF56281">
    <property type="entry name" value="Metallo-hydrolase/oxidoreductase"/>
    <property type="match status" value="1"/>
</dbReference>
<feature type="chain" id="PRO_5009179382" description="beta-lactamase" evidence="13">
    <location>
        <begin position="27"/>
        <end position="297"/>
    </location>
</feature>
<keyword evidence="8 13" id="KW-0732">Signal</keyword>
<dbReference type="SMART" id="SM00849">
    <property type="entry name" value="Lactamase_B"/>
    <property type="match status" value="1"/>
</dbReference>
<dbReference type="RefSeq" id="WP_037429134.1">
    <property type="nucleotide sequence ID" value="NZ_BPEU01000015.1"/>
</dbReference>
<dbReference type="EMBL" id="BPEU01000015">
    <property type="protein sequence ID" value="GIU41598.1"/>
    <property type="molecule type" value="Genomic_DNA"/>
</dbReference>
<accession>A0A1E5IZB7</accession>
<evidence type="ECO:0000313" key="16">
    <source>
        <dbReference type="EMBL" id="OEG75929.1"/>
    </source>
</evidence>
<reference evidence="16 17" key="1">
    <citation type="submission" date="2016-07" db="EMBL/GenBank/DDBJ databases">
        <title>Whole-genome of two Shewanella species isolated from a digestive organ of sea cucumber Apostichopus japonicus Selenka 1867.</title>
        <authorList>
            <person name="Hong H.-H."/>
            <person name="Choi H."/>
            <person name="Cheon S."/>
            <person name="Oh J.-S."/>
            <person name="Lee H.-G."/>
            <person name="Park C."/>
        </authorList>
    </citation>
    <scope>NUCLEOTIDE SEQUENCE [LARGE SCALE GENOMIC DNA]</scope>
    <source>
        <strain evidence="16 17">CSB03KR</strain>
    </source>
</reference>
<evidence type="ECO:0000256" key="8">
    <source>
        <dbReference type="ARBA" id="ARBA00022729"/>
    </source>
</evidence>
<evidence type="ECO:0000256" key="6">
    <source>
        <dbReference type="ARBA" id="ARBA00012865"/>
    </source>
</evidence>
<dbReference type="PANTHER" id="PTHR42951">
    <property type="entry name" value="METALLO-BETA-LACTAMASE DOMAIN-CONTAINING"/>
    <property type="match status" value="1"/>
</dbReference>
<evidence type="ECO:0000256" key="3">
    <source>
        <dbReference type="ARBA" id="ARBA00004418"/>
    </source>
</evidence>
<gene>
    <name evidence="16" type="ORF">BEL05_17095</name>
    <name evidence="15" type="ORF">TUM3794_22990</name>
</gene>
<keyword evidence="9" id="KW-0574">Periplasm</keyword>
<dbReference type="Proteomes" id="UP000095230">
    <property type="component" value="Unassembled WGS sequence"/>
</dbReference>
<evidence type="ECO:0000313" key="18">
    <source>
        <dbReference type="Proteomes" id="UP000773469"/>
    </source>
</evidence>
<dbReference type="GO" id="GO:0046677">
    <property type="term" value="P:response to antibiotic"/>
    <property type="evidence" value="ECO:0007669"/>
    <property type="project" value="UniProtKB-KW"/>
</dbReference>
<comment type="subunit">
    <text evidence="5">Monomer.</text>
</comment>
<keyword evidence="11" id="KW-0862">Zinc</keyword>
<keyword evidence="12" id="KW-0046">Antibiotic resistance</keyword>
<dbReference type="PROSITE" id="PS00743">
    <property type="entry name" value="BETA_LACTAMASE_B_1"/>
    <property type="match status" value="1"/>
</dbReference>
<keyword evidence="18" id="KW-1185">Reference proteome</keyword>
<evidence type="ECO:0000256" key="1">
    <source>
        <dbReference type="ARBA" id="ARBA00001526"/>
    </source>
</evidence>
<dbReference type="CDD" id="cd16282">
    <property type="entry name" value="metallo-hydrolase-like_MBL-fold"/>
    <property type="match status" value="1"/>
</dbReference>
<protein>
    <recommendedName>
        <fullName evidence="6">beta-lactamase</fullName>
        <ecNumber evidence="6">3.5.2.6</ecNumber>
    </recommendedName>
</protein>
<dbReference type="OrthoDB" id="9769598at2"/>
<evidence type="ECO:0000259" key="14">
    <source>
        <dbReference type="SMART" id="SM00849"/>
    </source>
</evidence>
<dbReference type="STRING" id="23.BEL05_17095"/>
<comment type="similarity">
    <text evidence="4">Belongs to the metallo-beta-lactamase superfamily. Class-B beta-lactamase family.</text>
</comment>
<evidence type="ECO:0000256" key="4">
    <source>
        <dbReference type="ARBA" id="ARBA00005250"/>
    </source>
</evidence>
<evidence type="ECO:0000256" key="12">
    <source>
        <dbReference type="ARBA" id="ARBA00023251"/>
    </source>
</evidence>
<proteinExistence type="inferred from homology"/>
<evidence type="ECO:0000313" key="15">
    <source>
        <dbReference type="EMBL" id="GIU41598.1"/>
    </source>
</evidence>
<feature type="domain" description="Metallo-beta-lactamase" evidence="14">
    <location>
        <begin position="52"/>
        <end position="224"/>
    </location>
</feature>
<evidence type="ECO:0000256" key="2">
    <source>
        <dbReference type="ARBA" id="ARBA00001947"/>
    </source>
</evidence>
<evidence type="ECO:0000313" key="17">
    <source>
        <dbReference type="Proteomes" id="UP000095230"/>
    </source>
</evidence>